<dbReference type="Gene3D" id="1.50.40.10">
    <property type="entry name" value="Mitochondrial carrier domain"/>
    <property type="match status" value="1"/>
</dbReference>
<evidence type="ECO:0000256" key="16">
    <source>
        <dbReference type="ARBA" id="ARBA00081096"/>
    </source>
</evidence>
<dbReference type="GO" id="GO:0015293">
    <property type="term" value="F:symporter activity"/>
    <property type="evidence" value="ECO:0007669"/>
    <property type="project" value="UniProtKB-KW"/>
</dbReference>
<evidence type="ECO:0000256" key="4">
    <source>
        <dbReference type="ARBA" id="ARBA00022553"/>
    </source>
</evidence>
<keyword evidence="4" id="KW-0597">Phosphoprotein</keyword>
<dbReference type="InterPro" id="IPR051028">
    <property type="entry name" value="Mito_Solute_Carrier"/>
</dbReference>
<evidence type="ECO:0000256" key="7">
    <source>
        <dbReference type="ARBA" id="ARBA00022792"/>
    </source>
</evidence>
<keyword evidence="8" id="KW-0769">Symport</keyword>
<organism evidence="20 21">
    <name type="scientific">Paralvinella palmiformis</name>
    <dbReference type="NCBI Taxonomy" id="53620"/>
    <lineage>
        <taxon>Eukaryota</taxon>
        <taxon>Metazoa</taxon>
        <taxon>Spiralia</taxon>
        <taxon>Lophotrochozoa</taxon>
        <taxon>Annelida</taxon>
        <taxon>Polychaeta</taxon>
        <taxon>Sedentaria</taxon>
        <taxon>Canalipalpata</taxon>
        <taxon>Terebellida</taxon>
        <taxon>Terebelliformia</taxon>
        <taxon>Alvinellidae</taxon>
        <taxon>Paralvinella</taxon>
    </lineage>
</organism>
<evidence type="ECO:0000256" key="2">
    <source>
        <dbReference type="ARBA" id="ARBA00006375"/>
    </source>
</evidence>
<dbReference type="PROSITE" id="PS50920">
    <property type="entry name" value="SOLCAR"/>
    <property type="match status" value="3"/>
</dbReference>
<dbReference type="InterPro" id="IPR023395">
    <property type="entry name" value="MCP_dom_sf"/>
</dbReference>
<dbReference type="PANTHER" id="PTHR45678">
    <property type="entry name" value="MITOCHONDRIAL 2-OXODICARBOXYLATE CARRIER 1-RELATED"/>
    <property type="match status" value="1"/>
</dbReference>
<keyword evidence="11 17" id="KW-0472">Membrane</keyword>
<dbReference type="InterPro" id="IPR018108">
    <property type="entry name" value="MCP_transmembrane"/>
</dbReference>
<comment type="function">
    <text evidence="13">Responsible for the transport of glutamate from the cytosol into the mitochondrial matrix with the concomitant import of a proton (symport system).</text>
</comment>
<dbReference type="GO" id="GO:0005743">
    <property type="term" value="C:mitochondrial inner membrane"/>
    <property type="evidence" value="ECO:0007669"/>
    <property type="project" value="UniProtKB-SubCell"/>
</dbReference>
<evidence type="ECO:0000256" key="18">
    <source>
        <dbReference type="RuleBase" id="RU000488"/>
    </source>
</evidence>
<name>A0AAD9JSZ4_9ANNE</name>
<keyword evidence="5 17" id="KW-0812">Transmembrane</keyword>
<dbReference type="InterPro" id="IPR002067">
    <property type="entry name" value="MCP"/>
</dbReference>
<accession>A0AAD9JSZ4</accession>
<dbReference type="AlphaFoldDB" id="A0AAD9JSZ4"/>
<keyword evidence="3 18" id="KW-0813">Transport</keyword>
<dbReference type="GO" id="GO:0015183">
    <property type="term" value="F:L-aspartate transmembrane transporter activity"/>
    <property type="evidence" value="ECO:0007669"/>
    <property type="project" value="TreeGrafter"/>
</dbReference>
<dbReference type="Proteomes" id="UP001208570">
    <property type="component" value="Unassembled WGS sequence"/>
</dbReference>
<evidence type="ECO:0000256" key="1">
    <source>
        <dbReference type="ARBA" id="ARBA00004448"/>
    </source>
</evidence>
<keyword evidence="21" id="KW-1185">Reference proteome</keyword>
<proteinExistence type="inferred from homology"/>
<evidence type="ECO:0000256" key="11">
    <source>
        <dbReference type="ARBA" id="ARBA00023136"/>
    </source>
</evidence>
<feature type="repeat" description="Solcar" evidence="17">
    <location>
        <begin position="75"/>
        <end position="165"/>
    </location>
</feature>
<dbReference type="SUPFAM" id="SSF103506">
    <property type="entry name" value="Mitochondrial carrier"/>
    <property type="match status" value="1"/>
</dbReference>
<dbReference type="GO" id="GO:0043490">
    <property type="term" value="P:malate-aspartate shuttle"/>
    <property type="evidence" value="ECO:0007669"/>
    <property type="project" value="TreeGrafter"/>
</dbReference>
<reference evidence="20" key="1">
    <citation type="journal article" date="2023" name="Mol. Biol. Evol.">
        <title>Third-Generation Sequencing Reveals the Adaptive Role of the Epigenome in Three Deep-Sea Polychaetes.</title>
        <authorList>
            <person name="Perez M."/>
            <person name="Aroh O."/>
            <person name="Sun Y."/>
            <person name="Lan Y."/>
            <person name="Juniper S.K."/>
            <person name="Young C.R."/>
            <person name="Angers B."/>
            <person name="Qian P.Y."/>
        </authorList>
    </citation>
    <scope>NUCLEOTIDE SEQUENCE</scope>
    <source>
        <strain evidence="20">P08H-3</strain>
    </source>
</reference>
<evidence type="ECO:0000256" key="13">
    <source>
        <dbReference type="ARBA" id="ARBA00057953"/>
    </source>
</evidence>
<keyword evidence="10" id="KW-0496">Mitochondrion</keyword>
<dbReference type="Pfam" id="PF00153">
    <property type="entry name" value="Mito_carr"/>
    <property type="match status" value="3"/>
</dbReference>
<dbReference type="GO" id="GO:0005313">
    <property type="term" value="F:L-glutamate transmembrane transporter activity"/>
    <property type="evidence" value="ECO:0007669"/>
    <property type="project" value="TreeGrafter"/>
</dbReference>
<keyword evidence="6" id="KW-0677">Repeat</keyword>
<comment type="caution">
    <text evidence="20">The sequence shown here is derived from an EMBL/GenBank/DDBJ whole genome shotgun (WGS) entry which is preliminary data.</text>
</comment>
<feature type="transmembrane region" description="Helical" evidence="19">
    <location>
        <begin position="244"/>
        <end position="262"/>
    </location>
</feature>
<gene>
    <name evidence="20" type="ORF">LSH36_164g11023</name>
</gene>
<evidence type="ECO:0000256" key="5">
    <source>
        <dbReference type="ARBA" id="ARBA00022692"/>
    </source>
</evidence>
<comment type="catalytic activity">
    <reaction evidence="12">
        <text>L-glutamate(in) + H(+)(in) = L-glutamate(out) + H(+)(out)</text>
        <dbReference type="Rhea" id="RHEA:70955"/>
        <dbReference type="ChEBI" id="CHEBI:15378"/>
        <dbReference type="ChEBI" id="CHEBI:29985"/>
    </reaction>
</comment>
<feature type="repeat" description="Solcar" evidence="17">
    <location>
        <begin position="274"/>
        <end position="363"/>
    </location>
</feature>
<evidence type="ECO:0000256" key="3">
    <source>
        <dbReference type="ARBA" id="ARBA00022448"/>
    </source>
</evidence>
<evidence type="ECO:0000256" key="6">
    <source>
        <dbReference type="ARBA" id="ARBA00022737"/>
    </source>
</evidence>
<evidence type="ECO:0000256" key="19">
    <source>
        <dbReference type="SAM" id="Phobius"/>
    </source>
</evidence>
<evidence type="ECO:0000256" key="9">
    <source>
        <dbReference type="ARBA" id="ARBA00022989"/>
    </source>
</evidence>
<comment type="similarity">
    <text evidence="2 18">Belongs to the mitochondrial carrier (TC 2.A.29) family.</text>
</comment>
<evidence type="ECO:0000256" key="17">
    <source>
        <dbReference type="PROSITE-ProRule" id="PRU00282"/>
    </source>
</evidence>
<evidence type="ECO:0000313" key="21">
    <source>
        <dbReference type="Proteomes" id="UP001208570"/>
    </source>
</evidence>
<feature type="transmembrane region" description="Helical" evidence="19">
    <location>
        <begin position="345"/>
        <end position="368"/>
    </location>
</feature>
<evidence type="ECO:0000256" key="14">
    <source>
        <dbReference type="ARBA" id="ARBA00069241"/>
    </source>
</evidence>
<keyword evidence="7" id="KW-0999">Mitochondrion inner membrane</keyword>
<comment type="subcellular location">
    <subcellularLocation>
        <location evidence="1">Mitochondrion inner membrane</location>
        <topology evidence="1">Multi-pass membrane protein</topology>
    </subcellularLocation>
</comment>
<evidence type="ECO:0000256" key="8">
    <source>
        <dbReference type="ARBA" id="ARBA00022847"/>
    </source>
</evidence>
<protein>
    <recommendedName>
        <fullName evidence="14">Mitochondrial glutamate carrier 2</fullName>
    </recommendedName>
    <alternativeName>
        <fullName evidence="16">Glutamate/H(+) symporter 2</fullName>
    </alternativeName>
    <alternativeName>
        <fullName evidence="15">Solute carrier family 25 member 18</fullName>
    </alternativeName>
</protein>
<evidence type="ECO:0000256" key="15">
    <source>
        <dbReference type="ARBA" id="ARBA00076502"/>
    </source>
</evidence>
<dbReference type="PRINTS" id="PR00926">
    <property type="entry name" value="MITOCARRIER"/>
</dbReference>
<evidence type="ECO:0000313" key="20">
    <source>
        <dbReference type="EMBL" id="KAK2158793.1"/>
    </source>
</evidence>
<dbReference type="EMBL" id="JAODUP010000164">
    <property type="protein sequence ID" value="KAK2158793.1"/>
    <property type="molecule type" value="Genomic_DNA"/>
</dbReference>
<feature type="repeat" description="Solcar" evidence="17">
    <location>
        <begin position="173"/>
        <end position="264"/>
    </location>
</feature>
<evidence type="ECO:0000256" key="10">
    <source>
        <dbReference type="ARBA" id="ARBA00023128"/>
    </source>
</evidence>
<evidence type="ECO:0000256" key="12">
    <source>
        <dbReference type="ARBA" id="ARBA00048437"/>
    </source>
</evidence>
<feature type="transmembrane region" description="Helical" evidence="19">
    <location>
        <begin position="274"/>
        <end position="294"/>
    </location>
</feature>
<dbReference type="FunFam" id="1.50.40.10:FF:000026">
    <property type="entry name" value="Putative mitochondrial glutamate carrier 2"/>
    <property type="match status" value="1"/>
</dbReference>
<sequence length="372" mass="41288">MELWLEVLDSGAPIDAIYLDFRKAFDIVPHQRLLKKLEAVRSTSESDSAQLQQYLDNLVEWSQKWQLGFNESKDARVIPRVVNGSIAGIVGCVSVFPIDLVKTRLQNQQIGPNGERMYKSMLDCAIKTFRHEGFRGMYRGCAVNTLLITPEKAIKLVGNDTFRHYLRTESGRLTLPRETLAGAGAGFCQVVVTTPMELLKIQLQDAGRSASNPGAANIRASTIALQLLKEKGIMGLYRGVGATWLRDIMFSAIYFPLFAHLNSVGKRRKDNEGAVFYVSFISGCVSGSIASLSVNPFDVVKTRLQTIKKASGDRTYKGIVDCFIQVMKHEGWRAFFKGGACRMMVIAPLFGIAQTVYFLGVAESILGYPRQI</sequence>
<dbReference type="PANTHER" id="PTHR45678:SF5">
    <property type="entry name" value="AT03939P-RELATED"/>
    <property type="match status" value="1"/>
</dbReference>
<keyword evidence="9 19" id="KW-1133">Transmembrane helix</keyword>